<organism evidence="2 3">
    <name type="scientific">Paenibacillus mangrovi</name>
    <dbReference type="NCBI Taxonomy" id="2931978"/>
    <lineage>
        <taxon>Bacteria</taxon>
        <taxon>Bacillati</taxon>
        <taxon>Bacillota</taxon>
        <taxon>Bacilli</taxon>
        <taxon>Bacillales</taxon>
        <taxon>Paenibacillaceae</taxon>
        <taxon>Paenibacillus</taxon>
    </lineage>
</organism>
<keyword evidence="2" id="KW-0808">Transferase</keyword>
<dbReference type="GO" id="GO:0008168">
    <property type="term" value="F:methyltransferase activity"/>
    <property type="evidence" value="ECO:0007669"/>
    <property type="project" value="UniProtKB-KW"/>
</dbReference>
<gene>
    <name evidence="2" type="ORF">MUG84_03865</name>
</gene>
<keyword evidence="3" id="KW-1185">Reference proteome</keyword>
<dbReference type="Pfam" id="PF08242">
    <property type="entry name" value="Methyltransf_12"/>
    <property type="match status" value="1"/>
</dbReference>
<comment type="caution">
    <text evidence="2">The sequence shown here is derived from an EMBL/GenBank/DDBJ whole genome shotgun (WGS) entry which is preliminary data.</text>
</comment>
<dbReference type="CDD" id="cd02440">
    <property type="entry name" value="AdoMet_MTases"/>
    <property type="match status" value="1"/>
</dbReference>
<dbReference type="Gene3D" id="3.40.50.150">
    <property type="entry name" value="Vaccinia Virus protein VP39"/>
    <property type="match status" value="1"/>
</dbReference>
<dbReference type="Gene3D" id="1.10.150.350">
    <property type="match status" value="1"/>
</dbReference>
<dbReference type="PANTHER" id="PTHR43861">
    <property type="entry name" value="TRANS-ACONITATE 2-METHYLTRANSFERASE-RELATED"/>
    <property type="match status" value="1"/>
</dbReference>
<protein>
    <submittedName>
        <fullName evidence="2">Class I SAM-dependent methyltransferase</fullName>
    </submittedName>
</protein>
<dbReference type="AlphaFoldDB" id="A0A9X1WLI9"/>
<dbReference type="SUPFAM" id="SSF53335">
    <property type="entry name" value="S-adenosyl-L-methionine-dependent methyltransferases"/>
    <property type="match status" value="1"/>
</dbReference>
<dbReference type="EMBL" id="JALIRP010000001">
    <property type="protein sequence ID" value="MCJ8010881.1"/>
    <property type="molecule type" value="Genomic_DNA"/>
</dbReference>
<evidence type="ECO:0000259" key="1">
    <source>
        <dbReference type="Pfam" id="PF08242"/>
    </source>
</evidence>
<sequence>MAETMWDEQFGYLASTRGLYYNDDYLEFLVRTVWKMDKPLRIVDYGCGFGYLGLKLLPLLPEGSTYTGMDSSPELIKQAEEIFAKLPYEVNFILTDITRNTVEQQYDVAVCHAFLLHMEEPVAMLQKMVASVVNGGRIICFEPHWIMNMAGYSYEAHGMAELVPLGSLQKLYEWKREREGKDGNIGIRLPFYFSQLGLKQIECRVSDKVNFLNPAEEMTESEDLYAKLKAEGIGHPPNNNQDEWAQSLIKRGLTSDEAHRQYEAEHRMSQLFRPESCFAYAPGMKITFGTVSR</sequence>
<accession>A0A9X1WLI9</accession>
<evidence type="ECO:0000313" key="3">
    <source>
        <dbReference type="Proteomes" id="UP001139347"/>
    </source>
</evidence>
<proteinExistence type="predicted"/>
<feature type="domain" description="Methyltransferase type 12" evidence="1">
    <location>
        <begin position="44"/>
        <end position="138"/>
    </location>
</feature>
<dbReference type="Proteomes" id="UP001139347">
    <property type="component" value="Unassembled WGS sequence"/>
</dbReference>
<evidence type="ECO:0000313" key="2">
    <source>
        <dbReference type="EMBL" id="MCJ8010881.1"/>
    </source>
</evidence>
<reference evidence="2" key="1">
    <citation type="submission" date="2022-04" db="EMBL/GenBank/DDBJ databases">
        <title>Paenibacillus mangrovi sp. nov., a novel endophytic bacterium isolated from bark of Kandelia candel.</title>
        <authorList>
            <person name="Tuo L."/>
        </authorList>
    </citation>
    <scope>NUCLEOTIDE SEQUENCE</scope>
    <source>
        <strain evidence="2">KQZ6P-2</strain>
    </source>
</reference>
<dbReference type="GO" id="GO:0032259">
    <property type="term" value="P:methylation"/>
    <property type="evidence" value="ECO:0007669"/>
    <property type="project" value="UniProtKB-KW"/>
</dbReference>
<keyword evidence="2" id="KW-0489">Methyltransferase</keyword>
<name>A0A9X1WLI9_9BACL</name>
<dbReference type="InterPro" id="IPR013217">
    <property type="entry name" value="Methyltransf_12"/>
</dbReference>
<dbReference type="InterPro" id="IPR029063">
    <property type="entry name" value="SAM-dependent_MTases_sf"/>
</dbReference>
<dbReference type="RefSeq" id="WP_244720331.1">
    <property type="nucleotide sequence ID" value="NZ_JALIRP010000001.1"/>
</dbReference>